<dbReference type="OrthoDB" id="3863715at2759"/>
<sequence length="249" mass="28372">MELPQFLHNSTIELSELAETALIERIAALHDDESISDETANEIYTHMHFGSSQQHTLQNRERLEPIESRRYFQSSITCYQCKNLGHTSRDCPRNTANICTLCGDKHHRRNRCPKRVCRRCSMTGHSESFCPKPARTSQCNTCAPLVHASSECPLYRHEAKVCEPVGRIHKTCCYCGTQEHFASECKNRTEYGTSTFYVLPPRYNRKIEPTQQGPAKTAEKSQGGSKHPQDKEQAQETVKKGKKKTKKGK</sequence>
<keyword evidence="5" id="KW-0862">Zinc</keyword>
<dbReference type="GO" id="GO:0031499">
    <property type="term" value="C:TRAMP complex"/>
    <property type="evidence" value="ECO:0007669"/>
    <property type="project" value="TreeGrafter"/>
</dbReference>
<feature type="domain" description="CCHC-type" evidence="9">
    <location>
        <begin position="78"/>
        <end position="93"/>
    </location>
</feature>
<evidence type="ECO:0000256" key="3">
    <source>
        <dbReference type="ARBA" id="ARBA00022737"/>
    </source>
</evidence>
<dbReference type="GO" id="GO:0071038">
    <property type="term" value="P:TRAMP-dependent tRNA surveillance pathway"/>
    <property type="evidence" value="ECO:0007669"/>
    <property type="project" value="TreeGrafter"/>
</dbReference>
<dbReference type="GO" id="GO:0071039">
    <property type="term" value="P:nuclear polyadenylation-dependent CUT catabolic process"/>
    <property type="evidence" value="ECO:0007669"/>
    <property type="project" value="TreeGrafter"/>
</dbReference>
<dbReference type="InterPro" id="IPR051644">
    <property type="entry name" value="TRAMP_AT-DNA-binding"/>
</dbReference>
<dbReference type="EMBL" id="LTDL01000021">
    <property type="protein sequence ID" value="OAG31196.1"/>
    <property type="molecule type" value="Genomic_DNA"/>
</dbReference>
<keyword evidence="4 7" id="KW-0863">Zinc-finger</keyword>
<gene>
    <name evidence="10" type="ORF">NEDG_01609</name>
</gene>
<evidence type="ECO:0000256" key="6">
    <source>
        <dbReference type="ARBA" id="ARBA00023242"/>
    </source>
</evidence>
<dbReference type="InterPro" id="IPR036875">
    <property type="entry name" value="Znf_CCHC_sf"/>
</dbReference>
<dbReference type="GO" id="GO:0003723">
    <property type="term" value="F:RNA binding"/>
    <property type="evidence" value="ECO:0007669"/>
    <property type="project" value="TreeGrafter"/>
</dbReference>
<keyword evidence="3" id="KW-0677">Repeat</keyword>
<dbReference type="VEuPathDB" id="MicrosporidiaDB:NEDG_01609"/>
<dbReference type="GeneID" id="93647959"/>
<feature type="compositionally biased region" description="Basic and acidic residues" evidence="8">
    <location>
        <begin position="227"/>
        <end position="239"/>
    </location>
</feature>
<keyword evidence="6" id="KW-0539">Nucleus</keyword>
<dbReference type="STRING" id="1805483.A0A177EHK7"/>
<dbReference type="GO" id="GO:0008270">
    <property type="term" value="F:zinc ion binding"/>
    <property type="evidence" value="ECO:0007669"/>
    <property type="project" value="UniProtKB-KW"/>
</dbReference>
<dbReference type="PANTHER" id="PTHR46543:SF1">
    <property type="entry name" value="ZINC FINGER CCHC DOMAIN-CONTAINING PROTEIN 7"/>
    <property type="match status" value="1"/>
</dbReference>
<reference evidence="10 11" key="1">
    <citation type="submission" date="2016-02" db="EMBL/GenBank/DDBJ databases">
        <title>Discovery of a natural microsporidian pathogen with a broad tissue tropism in Caenorhabditis elegans.</title>
        <authorList>
            <person name="Luallen R.J."/>
            <person name="Reinke A.W."/>
            <person name="Tong L."/>
            <person name="Botts M.R."/>
            <person name="Felix M.-A."/>
            <person name="Troemel E.R."/>
        </authorList>
    </citation>
    <scope>NUCLEOTIDE SEQUENCE [LARGE SCALE GENOMIC DNA]</scope>
    <source>
        <strain evidence="10 11">JUm2807</strain>
    </source>
</reference>
<evidence type="ECO:0000256" key="1">
    <source>
        <dbReference type="ARBA" id="ARBA00004123"/>
    </source>
</evidence>
<dbReference type="Gene3D" id="4.10.60.10">
    <property type="entry name" value="Zinc finger, CCHC-type"/>
    <property type="match status" value="2"/>
</dbReference>
<dbReference type="InterPro" id="IPR001878">
    <property type="entry name" value="Znf_CCHC"/>
</dbReference>
<comment type="caution">
    <text evidence="10">The sequence shown here is derived from an EMBL/GenBank/DDBJ whole genome shotgun (WGS) entry which is preliminary data.</text>
</comment>
<evidence type="ECO:0000259" key="9">
    <source>
        <dbReference type="PROSITE" id="PS50158"/>
    </source>
</evidence>
<evidence type="ECO:0000313" key="11">
    <source>
        <dbReference type="Proteomes" id="UP000185944"/>
    </source>
</evidence>
<dbReference type="PROSITE" id="PS50158">
    <property type="entry name" value="ZF_CCHC"/>
    <property type="match status" value="1"/>
</dbReference>
<evidence type="ECO:0000256" key="7">
    <source>
        <dbReference type="PROSITE-ProRule" id="PRU00047"/>
    </source>
</evidence>
<evidence type="ECO:0000256" key="8">
    <source>
        <dbReference type="SAM" id="MobiDB-lite"/>
    </source>
</evidence>
<protein>
    <recommendedName>
        <fullName evidence="9">CCHC-type domain-containing protein</fullName>
    </recommendedName>
</protein>
<comment type="subcellular location">
    <subcellularLocation>
        <location evidence="1">Nucleus</location>
    </subcellularLocation>
</comment>
<evidence type="ECO:0000256" key="4">
    <source>
        <dbReference type="ARBA" id="ARBA00022771"/>
    </source>
</evidence>
<dbReference type="Proteomes" id="UP000185944">
    <property type="component" value="Unassembled WGS sequence"/>
</dbReference>
<feature type="region of interest" description="Disordered" evidence="8">
    <location>
        <begin position="202"/>
        <end position="249"/>
    </location>
</feature>
<dbReference type="Pfam" id="PF00098">
    <property type="entry name" value="zf-CCHC"/>
    <property type="match status" value="1"/>
</dbReference>
<feature type="compositionally biased region" description="Polar residues" evidence="8">
    <location>
        <begin position="209"/>
        <end position="224"/>
    </location>
</feature>
<dbReference type="GO" id="GO:0071035">
    <property type="term" value="P:nuclear polyadenylation-dependent rRNA catabolic process"/>
    <property type="evidence" value="ECO:0007669"/>
    <property type="project" value="TreeGrafter"/>
</dbReference>
<dbReference type="GO" id="GO:0071031">
    <property type="term" value="P:nuclear mRNA surveillance of mRNA 3'-end processing"/>
    <property type="evidence" value="ECO:0007669"/>
    <property type="project" value="TreeGrafter"/>
</dbReference>
<organism evidence="10 11">
    <name type="scientific">Nematocida displodere</name>
    <dbReference type="NCBI Taxonomy" id="1805483"/>
    <lineage>
        <taxon>Eukaryota</taxon>
        <taxon>Fungi</taxon>
        <taxon>Fungi incertae sedis</taxon>
        <taxon>Microsporidia</taxon>
        <taxon>Nematocida</taxon>
    </lineage>
</organism>
<accession>A0A177EHK7</accession>
<dbReference type="RefSeq" id="XP_067544917.1">
    <property type="nucleotide sequence ID" value="XM_067689027.1"/>
</dbReference>
<name>A0A177EHK7_9MICR</name>
<dbReference type="GO" id="GO:0071037">
    <property type="term" value="P:nuclear polyadenylation-dependent snRNA catabolic process"/>
    <property type="evidence" value="ECO:0007669"/>
    <property type="project" value="TreeGrafter"/>
</dbReference>
<dbReference type="GO" id="GO:0071036">
    <property type="term" value="P:nuclear polyadenylation-dependent snoRNA catabolic process"/>
    <property type="evidence" value="ECO:0007669"/>
    <property type="project" value="TreeGrafter"/>
</dbReference>
<dbReference type="SMART" id="SM00343">
    <property type="entry name" value="ZnF_C2HC"/>
    <property type="match status" value="5"/>
</dbReference>
<feature type="compositionally biased region" description="Basic residues" evidence="8">
    <location>
        <begin position="240"/>
        <end position="249"/>
    </location>
</feature>
<evidence type="ECO:0000256" key="5">
    <source>
        <dbReference type="ARBA" id="ARBA00022833"/>
    </source>
</evidence>
<proteinExistence type="predicted"/>
<dbReference type="AlphaFoldDB" id="A0A177EHK7"/>
<evidence type="ECO:0000313" key="10">
    <source>
        <dbReference type="EMBL" id="OAG31196.1"/>
    </source>
</evidence>
<dbReference type="PANTHER" id="PTHR46543">
    <property type="entry name" value="ZINC FINGER CCHC DOMAIN-CONTAINING PROTEIN 7"/>
    <property type="match status" value="1"/>
</dbReference>
<keyword evidence="2" id="KW-0479">Metal-binding</keyword>
<evidence type="ECO:0000256" key="2">
    <source>
        <dbReference type="ARBA" id="ARBA00022723"/>
    </source>
</evidence>
<dbReference type="SUPFAM" id="SSF57756">
    <property type="entry name" value="Retrovirus zinc finger-like domains"/>
    <property type="match status" value="2"/>
</dbReference>
<keyword evidence="11" id="KW-1185">Reference proteome</keyword>